<evidence type="ECO:0000313" key="1">
    <source>
        <dbReference type="EMBL" id="SFC85539.1"/>
    </source>
</evidence>
<reference evidence="1 2" key="1">
    <citation type="submission" date="2016-10" db="EMBL/GenBank/DDBJ databases">
        <authorList>
            <person name="de Groot N.N."/>
        </authorList>
    </citation>
    <scope>NUCLEOTIDE SEQUENCE [LARGE SCALE GENOMIC DNA]</scope>
    <source>
        <strain evidence="1 2">AR67</strain>
    </source>
</reference>
<gene>
    <name evidence="1" type="ORF">SAMN02910406_02502</name>
</gene>
<name>A0A1I1MJE9_RUMAL</name>
<dbReference type="eggNOG" id="COG2357">
    <property type="taxonomic scope" value="Bacteria"/>
</dbReference>
<dbReference type="EMBL" id="FOKQ01000023">
    <property type="protein sequence ID" value="SFC85539.1"/>
    <property type="molecule type" value="Genomic_DNA"/>
</dbReference>
<sequence>MDRELFCKGYTWGFFSREGELFTDNAEQSMRRLASNGLDWICITVNGWQETFFSTTVFSFYGMTQTDAEIEHAVKLAKSLGLKVCLKPMVNCLDRSWRARIDFPTEDGCDYWKKWFSSYNRFMLYYAKMAENLGCEMLCTGCEMAGMDKQSSYCRDMISRVRNVYHGIIMHNINHGDEFRFDWLSEVDVIGISGYYPVTDGENTGIEFMRNRWADVVLRLEKCHEKYSKPIMFAEIGVRSEQGCSAYPWDFHDRPEKPTDEQEQSDFYESAMEATWDKPWFCGYFWWDWKAVIPPEDKAKENRDFTVYGKLAEKTLKKWYTSK</sequence>
<protein>
    <recommendedName>
        <fullName evidence="3">Glycosyl hydrolase family 53</fullName>
    </recommendedName>
</protein>
<organism evidence="1 2">
    <name type="scientific">Ruminococcus albus</name>
    <dbReference type="NCBI Taxonomy" id="1264"/>
    <lineage>
        <taxon>Bacteria</taxon>
        <taxon>Bacillati</taxon>
        <taxon>Bacillota</taxon>
        <taxon>Clostridia</taxon>
        <taxon>Eubacteriales</taxon>
        <taxon>Oscillospiraceae</taxon>
        <taxon>Ruminococcus</taxon>
    </lineage>
</organism>
<dbReference type="InterPro" id="IPR017853">
    <property type="entry name" value="GH"/>
</dbReference>
<accession>A0A1I1MJE9</accession>
<dbReference type="CDD" id="cd19608">
    <property type="entry name" value="GH113_mannanase-like"/>
    <property type="match status" value="1"/>
</dbReference>
<evidence type="ECO:0008006" key="3">
    <source>
        <dbReference type="Google" id="ProtNLM"/>
    </source>
</evidence>
<dbReference type="Pfam" id="PF22612">
    <property type="entry name" value="GH113"/>
    <property type="match status" value="1"/>
</dbReference>
<dbReference type="Gene3D" id="3.20.20.80">
    <property type="entry name" value="Glycosidases"/>
    <property type="match status" value="1"/>
</dbReference>
<dbReference type="AlphaFoldDB" id="A0A1I1MJE9"/>
<dbReference type="InterPro" id="IPR055151">
    <property type="entry name" value="GH113"/>
</dbReference>
<evidence type="ECO:0000313" key="2">
    <source>
        <dbReference type="Proteomes" id="UP000182192"/>
    </source>
</evidence>
<proteinExistence type="predicted"/>
<dbReference type="RefSeq" id="WP_074962153.1">
    <property type="nucleotide sequence ID" value="NZ_FOKQ01000023.1"/>
</dbReference>
<dbReference type="Proteomes" id="UP000182192">
    <property type="component" value="Unassembled WGS sequence"/>
</dbReference>
<dbReference type="OrthoDB" id="9773531at2"/>
<dbReference type="SUPFAM" id="SSF51445">
    <property type="entry name" value="(Trans)glycosidases"/>
    <property type="match status" value="1"/>
</dbReference>